<reference evidence="1" key="1">
    <citation type="journal article" date="2023" name="Nat. Microbiol.">
        <title>Babesia duncani multi-omics identifies virulence factors and drug targets.</title>
        <authorList>
            <person name="Singh P."/>
            <person name="Lonardi S."/>
            <person name="Liang Q."/>
            <person name="Vydyam P."/>
            <person name="Khabirova E."/>
            <person name="Fang T."/>
            <person name="Gihaz S."/>
            <person name="Thekkiniath J."/>
            <person name="Munshi M."/>
            <person name="Abel S."/>
            <person name="Ciampossin L."/>
            <person name="Batugedara G."/>
            <person name="Gupta M."/>
            <person name="Lu X.M."/>
            <person name="Lenz T."/>
            <person name="Chakravarty S."/>
            <person name="Cornillot E."/>
            <person name="Hu Y."/>
            <person name="Ma W."/>
            <person name="Gonzalez L.M."/>
            <person name="Sanchez S."/>
            <person name="Estrada K."/>
            <person name="Sanchez-Flores A."/>
            <person name="Montero E."/>
            <person name="Harb O.S."/>
            <person name="Le Roch K.G."/>
            <person name="Mamoun C.B."/>
        </authorList>
    </citation>
    <scope>NUCLEOTIDE SEQUENCE</scope>
    <source>
        <strain evidence="1">WA1</strain>
    </source>
</reference>
<sequence>MNRFLITKCIETLRIGFASDAARGNLPIFAKKQLDTVNRACRYLSRIDTLKCDPVINDNVLDRFWKSVADLLDVTKGLFASNRINSGVAFSREALSDACKNDIATRWNESLISYFLALVNFNIQSQLLLLQHLQFVDFSKCPPATVVAFIGGLHKSDLYKKEYFDKILEDCFDHLTRSNRTFKHLTARECSLLLWRRVSILYMRQCGLCRETQFNQIKTLIYNCFHSIKDAIIYKKAFDNPLFGILHSILDDVTRLNLDSINLGLVSLDNRKVDHDIIAIQQTLSNVSQAALVIDKMFLDGNCGILQAMSLTTIQRLYKIIKCSELVQNYNTTTCKSSDTHVKVSIATRDAIGDFYNIQQEHPVGNCSYTVDLLLNRP</sequence>
<gene>
    <name evidence="1" type="ORF">BdWA1_000681</name>
</gene>
<dbReference type="KEGG" id="bdw:94334979"/>
<dbReference type="EMBL" id="JALLKP010000001">
    <property type="protein sequence ID" value="KAK2197678.1"/>
    <property type="molecule type" value="Genomic_DNA"/>
</dbReference>
<evidence type="ECO:0000313" key="1">
    <source>
        <dbReference type="EMBL" id="KAK2197678.1"/>
    </source>
</evidence>
<accession>A0AAD9UQ09</accession>
<organism evidence="1 2">
    <name type="scientific">Babesia duncani</name>
    <dbReference type="NCBI Taxonomy" id="323732"/>
    <lineage>
        <taxon>Eukaryota</taxon>
        <taxon>Sar</taxon>
        <taxon>Alveolata</taxon>
        <taxon>Apicomplexa</taxon>
        <taxon>Aconoidasida</taxon>
        <taxon>Piroplasmida</taxon>
        <taxon>Babesiidae</taxon>
        <taxon>Babesia</taxon>
    </lineage>
</organism>
<evidence type="ECO:0000313" key="2">
    <source>
        <dbReference type="Proteomes" id="UP001214638"/>
    </source>
</evidence>
<comment type="caution">
    <text evidence="1">The sequence shown here is derived from an EMBL/GenBank/DDBJ whole genome shotgun (WGS) entry which is preliminary data.</text>
</comment>
<name>A0AAD9UQ09_9APIC</name>
<dbReference type="GeneID" id="94334979"/>
<dbReference type="AlphaFoldDB" id="A0AAD9UQ09"/>
<dbReference type="RefSeq" id="XP_067804520.1">
    <property type="nucleotide sequence ID" value="XM_067945729.1"/>
</dbReference>
<proteinExistence type="predicted"/>
<keyword evidence="2" id="KW-1185">Reference proteome</keyword>
<dbReference type="Proteomes" id="UP001214638">
    <property type="component" value="Unassembled WGS sequence"/>
</dbReference>
<protein>
    <submittedName>
        <fullName evidence="1">Uncharacterized protein</fullName>
    </submittedName>
</protein>